<sequence>MAYTREREQLGLIQATCVGEENKNFDMGQVDDTRSIISISAGQTTLTSSLDGMSDVSFWVTVRTWAFASLWSLMFSSTMIL</sequence>
<dbReference type="AlphaFoldDB" id="A0AA35LZU0"/>
<dbReference type="Proteomes" id="UP001160390">
    <property type="component" value="Unassembled WGS sequence"/>
</dbReference>
<accession>A0AA35LZU0</accession>
<evidence type="ECO:0000313" key="1">
    <source>
        <dbReference type="EMBL" id="CAI6087332.1"/>
    </source>
</evidence>
<name>A0AA35LZU0_9HYPO</name>
<comment type="caution">
    <text evidence="1">The sequence shown here is derived from an EMBL/GenBank/DDBJ whole genome shotgun (WGS) entry which is preliminary data.</text>
</comment>
<keyword evidence="2" id="KW-1185">Reference proteome</keyword>
<evidence type="ECO:0000313" key="2">
    <source>
        <dbReference type="Proteomes" id="UP001160390"/>
    </source>
</evidence>
<dbReference type="EMBL" id="CABFNP030000798">
    <property type="protein sequence ID" value="CAI6087332.1"/>
    <property type="molecule type" value="Genomic_DNA"/>
</dbReference>
<proteinExistence type="predicted"/>
<gene>
    <name evidence="1" type="ORF">CCHLO57077_00018815</name>
</gene>
<protein>
    <submittedName>
        <fullName evidence="1">Uncharacterized protein</fullName>
    </submittedName>
</protein>
<organism evidence="1 2">
    <name type="scientific">Clonostachys chloroleuca</name>
    <dbReference type="NCBI Taxonomy" id="1926264"/>
    <lineage>
        <taxon>Eukaryota</taxon>
        <taxon>Fungi</taxon>
        <taxon>Dikarya</taxon>
        <taxon>Ascomycota</taxon>
        <taxon>Pezizomycotina</taxon>
        <taxon>Sordariomycetes</taxon>
        <taxon>Hypocreomycetidae</taxon>
        <taxon>Hypocreales</taxon>
        <taxon>Bionectriaceae</taxon>
        <taxon>Clonostachys</taxon>
    </lineage>
</organism>
<reference evidence="1" key="1">
    <citation type="submission" date="2023-01" db="EMBL/GenBank/DDBJ databases">
        <authorList>
            <person name="Piombo E."/>
        </authorList>
    </citation>
    <scope>NUCLEOTIDE SEQUENCE</scope>
</reference>
<feature type="non-terminal residue" evidence="1">
    <location>
        <position position="81"/>
    </location>
</feature>